<evidence type="ECO:0000313" key="3">
    <source>
        <dbReference type="Proteomes" id="UP001634007"/>
    </source>
</evidence>
<dbReference type="AlphaFoldDB" id="A0ABD3LJQ0"/>
<dbReference type="PANTHER" id="PTHR33881">
    <property type="entry name" value="NEUROGENIC LOCUS NOTCH-LIKE PROTEIN"/>
    <property type="match status" value="1"/>
</dbReference>
<keyword evidence="3" id="KW-1185">Reference proteome</keyword>
<comment type="caution">
    <text evidence="2">The sequence shown here is derived from an EMBL/GenBank/DDBJ whole genome shotgun (WGS) entry which is preliminary data.</text>
</comment>
<accession>A0ABD3LJQ0</accession>
<dbReference type="EMBL" id="JBJKBG010000002">
    <property type="protein sequence ID" value="KAL3750416.1"/>
    <property type="molecule type" value="Genomic_DNA"/>
</dbReference>
<proteinExistence type="predicted"/>
<protein>
    <submittedName>
        <fullName evidence="2">Uncharacterized protein</fullName>
    </submittedName>
</protein>
<reference evidence="2 3" key="1">
    <citation type="submission" date="2024-11" db="EMBL/GenBank/DDBJ databases">
        <title>Chromosome-level genome assembly of Eucalyptus globulus Labill. provides insights into its genome evolution.</title>
        <authorList>
            <person name="Li X."/>
        </authorList>
    </citation>
    <scope>NUCLEOTIDE SEQUENCE [LARGE SCALE GENOMIC DNA]</scope>
    <source>
        <strain evidence="2">CL2024</strain>
        <tissue evidence="2">Fresh tender leaves</tissue>
    </source>
</reference>
<organism evidence="2 3">
    <name type="scientific">Eucalyptus globulus</name>
    <name type="common">Tasmanian blue gum</name>
    <dbReference type="NCBI Taxonomy" id="34317"/>
    <lineage>
        <taxon>Eukaryota</taxon>
        <taxon>Viridiplantae</taxon>
        <taxon>Streptophyta</taxon>
        <taxon>Embryophyta</taxon>
        <taxon>Tracheophyta</taxon>
        <taxon>Spermatophyta</taxon>
        <taxon>Magnoliopsida</taxon>
        <taxon>eudicotyledons</taxon>
        <taxon>Gunneridae</taxon>
        <taxon>Pentapetalae</taxon>
        <taxon>rosids</taxon>
        <taxon>malvids</taxon>
        <taxon>Myrtales</taxon>
        <taxon>Myrtaceae</taxon>
        <taxon>Myrtoideae</taxon>
        <taxon>Eucalypteae</taxon>
        <taxon>Eucalyptus</taxon>
    </lineage>
</organism>
<name>A0ABD3LJQ0_EUCGL</name>
<gene>
    <name evidence="2" type="ORF">ACJRO7_011421</name>
</gene>
<feature type="chain" id="PRO_5044748378" evidence="1">
    <location>
        <begin position="27"/>
        <end position="210"/>
    </location>
</feature>
<dbReference type="PANTHER" id="PTHR33881:SF10">
    <property type="entry name" value="SLIT HOMOLOG 2 PROTEIN-LIKE"/>
    <property type="match status" value="1"/>
</dbReference>
<sequence>MKTLPKKFVTPCVIKVFLTLIPSTACTKPNASTKDPALPAAAYMPRHELCSEVPSGKGSCVVNASALFGFKRHCEAGWKQTRLDNEDDLKFYPSSVEYSSMPGPPLVPSVPYNTSVFDPCYWIYRGGRTCTKSATYEHTYQCYASYTILVNVGIFLCFSDCIIGNDCEKLRIKVSNSSTTGSDNRTHMFLPRKLLWMTIFTASMALVLWN</sequence>
<feature type="signal peptide" evidence="1">
    <location>
        <begin position="1"/>
        <end position="26"/>
    </location>
</feature>
<dbReference type="Proteomes" id="UP001634007">
    <property type="component" value="Unassembled WGS sequence"/>
</dbReference>
<keyword evidence="1" id="KW-0732">Signal</keyword>
<evidence type="ECO:0000256" key="1">
    <source>
        <dbReference type="SAM" id="SignalP"/>
    </source>
</evidence>
<evidence type="ECO:0000313" key="2">
    <source>
        <dbReference type="EMBL" id="KAL3750416.1"/>
    </source>
</evidence>